<sequence length="59" mass="6214">MAAASPGGIRSAGRSRLIIAVTTHASLAASPNNTHPTFTNRKYREFGGGQASDLMTQRL</sequence>
<proteinExistence type="predicted"/>
<dbReference type="Proteomes" id="UP000324222">
    <property type="component" value="Unassembled WGS sequence"/>
</dbReference>
<reference evidence="2 3" key="1">
    <citation type="submission" date="2019-05" db="EMBL/GenBank/DDBJ databases">
        <title>Another draft genome of Portunus trituberculatus and its Hox gene families provides insights of decapod evolution.</title>
        <authorList>
            <person name="Jeong J.-H."/>
            <person name="Song I."/>
            <person name="Kim S."/>
            <person name="Choi T."/>
            <person name="Kim D."/>
            <person name="Ryu S."/>
            <person name="Kim W."/>
        </authorList>
    </citation>
    <scope>NUCLEOTIDE SEQUENCE [LARGE SCALE GENOMIC DNA]</scope>
    <source>
        <tissue evidence="2">Muscle</tissue>
    </source>
</reference>
<protein>
    <submittedName>
        <fullName evidence="2">Uncharacterized protein</fullName>
    </submittedName>
</protein>
<keyword evidence="3" id="KW-1185">Reference proteome</keyword>
<dbReference type="AlphaFoldDB" id="A0A5B7E3U4"/>
<name>A0A5B7E3U4_PORTR</name>
<dbReference type="EMBL" id="VSRR010001746">
    <property type="protein sequence ID" value="MPC27424.1"/>
    <property type="molecule type" value="Genomic_DNA"/>
</dbReference>
<accession>A0A5B7E3U4</accession>
<organism evidence="2 3">
    <name type="scientific">Portunus trituberculatus</name>
    <name type="common">Swimming crab</name>
    <name type="synonym">Neptunus trituberculatus</name>
    <dbReference type="NCBI Taxonomy" id="210409"/>
    <lineage>
        <taxon>Eukaryota</taxon>
        <taxon>Metazoa</taxon>
        <taxon>Ecdysozoa</taxon>
        <taxon>Arthropoda</taxon>
        <taxon>Crustacea</taxon>
        <taxon>Multicrustacea</taxon>
        <taxon>Malacostraca</taxon>
        <taxon>Eumalacostraca</taxon>
        <taxon>Eucarida</taxon>
        <taxon>Decapoda</taxon>
        <taxon>Pleocyemata</taxon>
        <taxon>Brachyura</taxon>
        <taxon>Eubrachyura</taxon>
        <taxon>Portunoidea</taxon>
        <taxon>Portunidae</taxon>
        <taxon>Portuninae</taxon>
        <taxon>Portunus</taxon>
    </lineage>
</organism>
<evidence type="ECO:0000313" key="2">
    <source>
        <dbReference type="EMBL" id="MPC27424.1"/>
    </source>
</evidence>
<evidence type="ECO:0000256" key="1">
    <source>
        <dbReference type="SAM" id="MobiDB-lite"/>
    </source>
</evidence>
<comment type="caution">
    <text evidence="2">The sequence shown here is derived from an EMBL/GenBank/DDBJ whole genome shotgun (WGS) entry which is preliminary data.</text>
</comment>
<gene>
    <name evidence="2" type="ORF">E2C01_020594</name>
</gene>
<feature type="region of interest" description="Disordered" evidence="1">
    <location>
        <begin position="29"/>
        <end position="59"/>
    </location>
</feature>
<evidence type="ECO:0000313" key="3">
    <source>
        <dbReference type="Proteomes" id="UP000324222"/>
    </source>
</evidence>
<feature type="compositionally biased region" description="Polar residues" evidence="1">
    <location>
        <begin position="29"/>
        <end position="40"/>
    </location>
</feature>